<dbReference type="Pfam" id="PF04982">
    <property type="entry name" value="TM_HPP"/>
    <property type="match status" value="1"/>
</dbReference>
<feature type="transmembrane region" description="Helical" evidence="1">
    <location>
        <begin position="133"/>
        <end position="153"/>
    </location>
</feature>
<dbReference type="AlphaFoldDB" id="A0A0M9WI72"/>
<dbReference type="PANTHER" id="PTHR33741:SF5">
    <property type="entry name" value="TRANSMEMBRANE PROTEIN DDB_G0269096-RELATED"/>
    <property type="match status" value="1"/>
</dbReference>
<dbReference type="Proteomes" id="UP000037696">
    <property type="component" value="Unassembled WGS sequence"/>
</dbReference>
<dbReference type="EMBL" id="LHQQ01000038">
    <property type="protein sequence ID" value="KOS45825.1"/>
    <property type="molecule type" value="Genomic_DNA"/>
</dbReference>
<keyword evidence="1" id="KW-0472">Membrane</keyword>
<feature type="transmembrane region" description="Helical" evidence="1">
    <location>
        <begin position="100"/>
        <end position="121"/>
    </location>
</feature>
<dbReference type="OrthoDB" id="2016548at2759"/>
<dbReference type="PANTHER" id="PTHR33741">
    <property type="entry name" value="TRANSMEMBRANE PROTEIN DDB_G0269096-RELATED"/>
    <property type="match status" value="1"/>
</dbReference>
<feature type="transmembrane region" description="Helical" evidence="1">
    <location>
        <begin position="190"/>
        <end position="211"/>
    </location>
</feature>
<keyword evidence="4" id="KW-1185">Reference proteome</keyword>
<keyword evidence="1" id="KW-1133">Transmembrane helix</keyword>
<feature type="domain" description="HPP transmembrane region" evidence="2">
    <location>
        <begin position="96"/>
        <end position="260"/>
    </location>
</feature>
<dbReference type="InterPro" id="IPR058581">
    <property type="entry name" value="TM_HPP"/>
</dbReference>
<protein>
    <recommendedName>
        <fullName evidence="2">HPP transmembrane region domain-containing protein</fullName>
    </recommendedName>
</protein>
<evidence type="ECO:0000256" key="1">
    <source>
        <dbReference type="SAM" id="Phobius"/>
    </source>
</evidence>
<feature type="transmembrane region" description="Helical" evidence="1">
    <location>
        <begin position="159"/>
        <end position="178"/>
    </location>
</feature>
<dbReference type="InterPro" id="IPR007065">
    <property type="entry name" value="HPP"/>
</dbReference>
<accession>A0A0M9WI72</accession>
<evidence type="ECO:0000313" key="4">
    <source>
        <dbReference type="Proteomes" id="UP000037696"/>
    </source>
</evidence>
<gene>
    <name evidence="3" type="ORF">ACN38_g3242</name>
</gene>
<reference evidence="3 4" key="1">
    <citation type="submission" date="2015-08" db="EMBL/GenBank/DDBJ databases">
        <title>Genome sequencing of Penicillium nordicum.</title>
        <authorList>
            <person name="Nguyen H.D."/>
            <person name="Seifert K.A."/>
        </authorList>
    </citation>
    <scope>NUCLEOTIDE SEQUENCE [LARGE SCALE GENOMIC DNA]</scope>
    <source>
        <strain evidence="3 4">DAOMC 185683</strain>
    </source>
</reference>
<keyword evidence="1" id="KW-0812">Transmembrane</keyword>
<dbReference type="STRING" id="229535.A0A0M9WI72"/>
<evidence type="ECO:0000313" key="3">
    <source>
        <dbReference type="EMBL" id="KOS45825.1"/>
    </source>
</evidence>
<sequence>MCHKNWISSHSSARPVFSNFFFSFSNSPNHSSASESFECQAIFYFLLFDLLYKPTIILIFKTCGAVSQMATPRLARLPRWISHWLGYRPEAVKPLSKYEVALWSFITSFCGLSVVQAIFNYSDYFTERNVPGIIASYGASAVLVFGAIESPLAQPRALVFGHFFSALIGVCITKLFSLMPDQARFDSLRWLAASLSTAIAIVVMQLTGTTHPPAGATALLPATSEEIWRLSWYYLPVVLLSSVMLLVCALLFNNLHRRYPAFWIAPAPPKPAVAPATVLAPVNVSLQDLQEEKAAKSPV</sequence>
<name>A0A0M9WI72_9EURO</name>
<comment type="caution">
    <text evidence="3">The sequence shown here is derived from an EMBL/GenBank/DDBJ whole genome shotgun (WGS) entry which is preliminary data.</text>
</comment>
<evidence type="ECO:0000259" key="2">
    <source>
        <dbReference type="Pfam" id="PF04982"/>
    </source>
</evidence>
<organism evidence="3 4">
    <name type="scientific">Penicillium nordicum</name>
    <dbReference type="NCBI Taxonomy" id="229535"/>
    <lineage>
        <taxon>Eukaryota</taxon>
        <taxon>Fungi</taxon>
        <taxon>Dikarya</taxon>
        <taxon>Ascomycota</taxon>
        <taxon>Pezizomycotina</taxon>
        <taxon>Eurotiomycetes</taxon>
        <taxon>Eurotiomycetidae</taxon>
        <taxon>Eurotiales</taxon>
        <taxon>Aspergillaceae</taxon>
        <taxon>Penicillium</taxon>
    </lineage>
</organism>
<feature type="transmembrane region" description="Helical" evidence="1">
    <location>
        <begin position="231"/>
        <end position="252"/>
    </location>
</feature>
<proteinExistence type="predicted"/>